<sequence length="286" mass="31972">MSADQKQGDKLPADVSLQLNAIRREFLESVSTVLLTLALVGLPLSLSRTYNTGLNFNHAAHLCITALIFVVFFVRKNMADRRLLIMIMLIFSMLSLAAFVKYGIVSAGFFFAATCVFIAVMALGVWGGVICAASYFAVIGLMAYLWMSGLLTFEGNLQEYILLPSVWALLSVAFIITTAVFFVSANGFFRRLKELVGAVVEQRQEMQEQAEELIRMNSELESALSEVKTLSGLLPICSHCKKIRDDKGYWNQIEVYIQDHSEADFSHSICPDCAKKIYPQMKLYDN</sequence>
<feature type="transmembrane region" description="Helical" evidence="2">
    <location>
        <begin position="83"/>
        <end position="100"/>
    </location>
</feature>
<organism evidence="3 4">
    <name type="scientific">Desulfatibacillum alkenivorans DSM 16219</name>
    <dbReference type="NCBI Taxonomy" id="1121393"/>
    <lineage>
        <taxon>Bacteria</taxon>
        <taxon>Pseudomonadati</taxon>
        <taxon>Thermodesulfobacteriota</taxon>
        <taxon>Desulfobacteria</taxon>
        <taxon>Desulfobacterales</taxon>
        <taxon>Desulfatibacillaceae</taxon>
        <taxon>Desulfatibacillum</taxon>
    </lineage>
</organism>
<dbReference type="STRING" id="1121393.SAMN02745216_00187"/>
<keyword evidence="4" id="KW-1185">Reference proteome</keyword>
<keyword evidence="2" id="KW-0812">Transmembrane</keyword>
<evidence type="ECO:0000313" key="3">
    <source>
        <dbReference type="EMBL" id="SHI57683.1"/>
    </source>
</evidence>
<feature type="coiled-coil region" evidence="1">
    <location>
        <begin position="192"/>
        <end position="230"/>
    </location>
</feature>
<accession>A0A1M6C9X2</accession>
<feature type="transmembrane region" description="Helical" evidence="2">
    <location>
        <begin position="165"/>
        <end position="185"/>
    </location>
</feature>
<protein>
    <submittedName>
        <fullName evidence="3">Uncharacterized protein</fullName>
    </submittedName>
</protein>
<feature type="transmembrane region" description="Helical" evidence="2">
    <location>
        <begin position="26"/>
        <end position="46"/>
    </location>
</feature>
<dbReference type="AlphaFoldDB" id="A0A1M6C9X2"/>
<dbReference type="OrthoDB" id="5503776at2"/>
<evidence type="ECO:0000313" key="4">
    <source>
        <dbReference type="Proteomes" id="UP000183994"/>
    </source>
</evidence>
<dbReference type="RefSeq" id="WP_073471975.1">
    <property type="nucleotide sequence ID" value="NZ_FQZU01000001.1"/>
</dbReference>
<feature type="transmembrane region" description="Helical" evidence="2">
    <location>
        <begin position="133"/>
        <end position="153"/>
    </location>
</feature>
<dbReference type="Proteomes" id="UP000183994">
    <property type="component" value="Unassembled WGS sequence"/>
</dbReference>
<feature type="transmembrane region" description="Helical" evidence="2">
    <location>
        <begin position="106"/>
        <end position="126"/>
    </location>
</feature>
<keyword evidence="2" id="KW-0472">Membrane</keyword>
<evidence type="ECO:0000256" key="1">
    <source>
        <dbReference type="SAM" id="Coils"/>
    </source>
</evidence>
<feature type="transmembrane region" description="Helical" evidence="2">
    <location>
        <begin position="58"/>
        <end position="74"/>
    </location>
</feature>
<evidence type="ECO:0000256" key="2">
    <source>
        <dbReference type="SAM" id="Phobius"/>
    </source>
</evidence>
<proteinExistence type="predicted"/>
<name>A0A1M6C9X2_9BACT</name>
<keyword evidence="2" id="KW-1133">Transmembrane helix</keyword>
<keyword evidence="1" id="KW-0175">Coiled coil</keyword>
<gene>
    <name evidence="3" type="ORF">SAMN02745216_00187</name>
</gene>
<reference evidence="4" key="1">
    <citation type="submission" date="2016-11" db="EMBL/GenBank/DDBJ databases">
        <authorList>
            <person name="Varghese N."/>
            <person name="Submissions S."/>
        </authorList>
    </citation>
    <scope>NUCLEOTIDE SEQUENCE [LARGE SCALE GENOMIC DNA]</scope>
    <source>
        <strain evidence="4">DSM 16219</strain>
    </source>
</reference>
<dbReference type="EMBL" id="FQZU01000001">
    <property type="protein sequence ID" value="SHI57683.1"/>
    <property type="molecule type" value="Genomic_DNA"/>
</dbReference>